<proteinExistence type="predicted"/>
<gene>
    <name evidence="1" type="ORF">SKC35_00215</name>
</gene>
<dbReference type="Proteomes" id="UP001598112">
    <property type="component" value="Unassembled WGS sequence"/>
</dbReference>
<dbReference type="InterPro" id="IPR007922">
    <property type="entry name" value="DciA-like"/>
</dbReference>
<dbReference type="PANTHER" id="PTHR36456:SF1">
    <property type="entry name" value="UPF0232 PROTEIN SCO3875"/>
    <property type="match status" value="1"/>
</dbReference>
<evidence type="ECO:0000313" key="1">
    <source>
        <dbReference type="EMBL" id="MFD3292098.1"/>
    </source>
</evidence>
<organism evidence="1 2">
    <name type="scientific">Aquirufa originis</name>
    <dbReference type="NCBI Taxonomy" id="3096514"/>
    <lineage>
        <taxon>Bacteria</taxon>
        <taxon>Pseudomonadati</taxon>
        <taxon>Bacteroidota</taxon>
        <taxon>Cytophagia</taxon>
        <taxon>Cytophagales</taxon>
        <taxon>Flectobacillaceae</taxon>
        <taxon>Aquirufa</taxon>
    </lineage>
</organism>
<name>A0ABW6D1L5_9BACT</name>
<dbReference type="PANTHER" id="PTHR36456">
    <property type="entry name" value="UPF0232 PROTEIN SCO3875"/>
    <property type="match status" value="1"/>
</dbReference>
<dbReference type="Pfam" id="PF05258">
    <property type="entry name" value="DciA"/>
    <property type="match status" value="1"/>
</dbReference>
<protein>
    <submittedName>
        <fullName evidence="1">DUF721 domain-containing protein</fullName>
    </submittedName>
</protein>
<accession>A0ABW6D1L5</accession>
<dbReference type="EMBL" id="JBBKXY010000001">
    <property type="protein sequence ID" value="MFD3292098.1"/>
    <property type="molecule type" value="Genomic_DNA"/>
</dbReference>
<reference evidence="1 2" key="1">
    <citation type="submission" date="2024-03" db="EMBL/GenBank/DDBJ databases">
        <title>Aquirufa genome sequencing.</title>
        <authorList>
            <person name="Pitt A."/>
            <person name="Hahn M.W."/>
        </authorList>
    </citation>
    <scope>NUCLEOTIDE SEQUENCE [LARGE SCALE GENOMIC DNA]</scope>
    <source>
        <strain evidence="1 2">KTFRIE-69F</strain>
    </source>
</reference>
<keyword evidence="2" id="KW-1185">Reference proteome</keyword>
<evidence type="ECO:0000313" key="2">
    <source>
        <dbReference type="Proteomes" id="UP001598112"/>
    </source>
</evidence>
<comment type="caution">
    <text evidence="1">The sequence shown here is derived from an EMBL/GenBank/DDBJ whole genome shotgun (WGS) entry which is preliminary data.</text>
</comment>
<dbReference type="RefSeq" id="WP_269006677.1">
    <property type="nucleotide sequence ID" value="NZ_JBBKXY010000001.1"/>
</dbReference>
<sequence>MIDSPFNPKGPRASTRSKDNMSLKEAIESLLRVYQLQNKFDETYIVAHWEEIMGKPIAARTTKVFIKDKKLFLGLDSAPLKKELLMAKQKMIELLNKTAQQDIITEVVFL</sequence>